<gene>
    <name evidence="3" type="ORF">ACFMB1_01485</name>
</gene>
<dbReference type="Gene3D" id="3.20.20.140">
    <property type="entry name" value="Metal-dependent hydrolases"/>
    <property type="match status" value="3"/>
</dbReference>
<dbReference type="SUPFAM" id="SSF51556">
    <property type="entry name" value="Metallo-dependent hydrolases"/>
    <property type="match status" value="1"/>
</dbReference>
<dbReference type="InterPro" id="IPR032466">
    <property type="entry name" value="Metal_Hydrolase"/>
</dbReference>
<dbReference type="RefSeq" id="WP_379881540.1">
    <property type="nucleotide sequence ID" value="NZ_JBHPON010000001.1"/>
</dbReference>
<evidence type="ECO:0000256" key="1">
    <source>
        <dbReference type="SAM" id="SignalP"/>
    </source>
</evidence>
<keyword evidence="4" id="KW-1185">Reference proteome</keyword>
<feature type="chain" id="PRO_5045732095" evidence="1">
    <location>
        <begin position="21"/>
        <end position="569"/>
    </location>
</feature>
<dbReference type="EMBL" id="JBHPON010000001">
    <property type="protein sequence ID" value="MFC6034193.1"/>
    <property type="molecule type" value="Genomic_DNA"/>
</dbReference>
<name>A0ABW1KU35_9PROT</name>
<comment type="caution">
    <text evidence="3">The sequence shown here is derived from an EMBL/GenBank/DDBJ whole genome shotgun (WGS) entry which is preliminary data.</text>
</comment>
<keyword evidence="1" id="KW-0732">Signal</keyword>
<dbReference type="InterPro" id="IPR050378">
    <property type="entry name" value="Metallo-dep_Hydrolases_sf"/>
</dbReference>
<dbReference type="CDD" id="cd01297">
    <property type="entry name" value="D-aminoacylase"/>
    <property type="match status" value="1"/>
</dbReference>
<sequence>MLKKIGAGLALFLTACNGGAVVEDGQFVPDQYDVIIRGGTVYDGSGAPGEIADVAVKGDRIAAIGSLTDAKADLVVDADGLAVAPGFINMLSWAVEDLIEDGRSLGDISQGVTLEVFGEGVSYGPWSDEIKRQAKARQTDIFYDIEWTTLGEYLEFLEESGVSPNVASFVGATTLRASVIGYENRAATPEELEEMQAMVREAMREGAMGVGSSLIYAPANFASTEELTALVAAAAESDGMYISHIRSEDEELLEAIDELIGISRATGAPAEIYHLKASGRANWGKLDDVIAKVEAAQGEGLKITADMYAYPASSTGLDAAMPLWVQEGGYEKWAERLRDPAIRARVGKEIREPSDKFVSGITNAGGPEGVLLVGFRNPELRKYIGKTLAEVAEERGAPYEETAMDLVVEDGSRVQVVYFSMSEDNIRKKIALPWVSFGSDGGSMAPEGVFLEQSTHPRAYGNFARVFAKYVRDEGVLTIEEAVRKLTSQPAGNLKIKDRGLLAPGYYADIVVFDPQTIQDKATFAEPHQLAVGVEQVFVNGVQTLKDGEHTGAKAGRVVRGPGWDGWNQ</sequence>
<protein>
    <submittedName>
        <fullName evidence="3">Amidohydrolase family protein</fullName>
    </submittedName>
</protein>
<dbReference type="SUPFAM" id="SSF51338">
    <property type="entry name" value="Composite domain of metallo-dependent hydrolases"/>
    <property type="match status" value="1"/>
</dbReference>
<reference evidence="3 4" key="1">
    <citation type="submission" date="2024-09" db="EMBL/GenBank/DDBJ databases">
        <authorList>
            <person name="Zhang Z.-H."/>
        </authorList>
    </citation>
    <scope>NUCLEOTIDE SEQUENCE [LARGE SCALE GENOMIC DNA]</scope>
    <source>
        <strain evidence="3 4">HHTR114</strain>
    </source>
</reference>
<evidence type="ECO:0000313" key="3">
    <source>
        <dbReference type="EMBL" id="MFC6034193.1"/>
    </source>
</evidence>
<dbReference type="PANTHER" id="PTHR11647:SF1">
    <property type="entry name" value="COLLAPSIN RESPONSE MEDIATOR PROTEIN"/>
    <property type="match status" value="1"/>
</dbReference>
<accession>A0ABW1KU35</accession>
<dbReference type="Pfam" id="PF07969">
    <property type="entry name" value="Amidohydro_3"/>
    <property type="match status" value="1"/>
</dbReference>
<feature type="signal peptide" evidence="1">
    <location>
        <begin position="1"/>
        <end position="20"/>
    </location>
</feature>
<dbReference type="InterPro" id="IPR011059">
    <property type="entry name" value="Metal-dep_hydrolase_composite"/>
</dbReference>
<organism evidence="3 4">
    <name type="scientific">Hyphococcus aureus</name>
    <dbReference type="NCBI Taxonomy" id="2666033"/>
    <lineage>
        <taxon>Bacteria</taxon>
        <taxon>Pseudomonadati</taxon>
        <taxon>Pseudomonadota</taxon>
        <taxon>Alphaproteobacteria</taxon>
        <taxon>Parvularculales</taxon>
        <taxon>Parvularculaceae</taxon>
        <taxon>Hyphococcus</taxon>
    </lineage>
</organism>
<proteinExistence type="predicted"/>
<evidence type="ECO:0000313" key="4">
    <source>
        <dbReference type="Proteomes" id="UP001596116"/>
    </source>
</evidence>
<feature type="domain" description="Amidohydrolase 3" evidence="2">
    <location>
        <begin position="147"/>
        <end position="543"/>
    </location>
</feature>
<dbReference type="PROSITE" id="PS51257">
    <property type="entry name" value="PROKAR_LIPOPROTEIN"/>
    <property type="match status" value="1"/>
</dbReference>
<dbReference type="PANTHER" id="PTHR11647">
    <property type="entry name" value="HYDRANTOINASE/DIHYDROPYRIMIDINASE FAMILY MEMBER"/>
    <property type="match status" value="1"/>
</dbReference>
<dbReference type="InterPro" id="IPR013108">
    <property type="entry name" value="Amidohydro_3"/>
</dbReference>
<evidence type="ECO:0000259" key="2">
    <source>
        <dbReference type="Pfam" id="PF07969"/>
    </source>
</evidence>
<dbReference type="Proteomes" id="UP001596116">
    <property type="component" value="Unassembled WGS sequence"/>
</dbReference>